<evidence type="ECO:0000313" key="2">
    <source>
        <dbReference type="Proteomes" id="UP000789860"/>
    </source>
</evidence>
<protein>
    <submittedName>
        <fullName evidence="1">11612_t:CDS:1</fullName>
    </submittedName>
</protein>
<keyword evidence="2" id="KW-1185">Reference proteome</keyword>
<proteinExistence type="predicted"/>
<comment type="caution">
    <text evidence="1">The sequence shown here is derived from an EMBL/GenBank/DDBJ whole genome shotgun (WGS) entry which is preliminary data.</text>
</comment>
<evidence type="ECO:0000313" key="1">
    <source>
        <dbReference type="EMBL" id="CAG8708615.1"/>
    </source>
</evidence>
<name>A0ACA9PIN9_9GLOM</name>
<accession>A0ACA9PIN9</accession>
<feature type="non-terminal residue" evidence="1">
    <location>
        <position position="1"/>
    </location>
</feature>
<feature type="non-terminal residue" evidence="1">
    <location>
        <position position="107"/>
    </location>
</feature>
<dbReference type="Proteomes" id="UP000789860">
    <property type="component" value="Unassembled WGS sequence"/>
</dbReference>
<organism evidence="1 2">
    <name type="scientific">Scutellospora calospora</name>
    <dbReference type="NCBI Taxonomy" id="85575"/>
    <lineage>
        <taxon>Eukaryota</taxon>
        <taxon>Fungi</taxon>
        <taxon>Fungi incertae sedis</taxon>
        <taxon>Mucoromycota</taxon>
        <taxon>Glomeromycotina</taxon>
        <taxon>Glomeromycetes</taxon>
        <taxon>Diversisporales</taxon>
        <taxon>Gigasporaceae</taxon>
        <taxon>Scutellospora</taxon>
    </lineage>
</organism>
<gene>
    <name evidence="1" type="ORF">SCALOS_LOCUS10782</name>
</gene>
<reference evidence="1" key="1">
    <citation type="submission" date="2021-06" db="EMBL/GenBank/DDBJ databases">
        <authorList>
            <person name="Kallberg Y."/>
            <person name="Tangrot J."/>
            <person name="Rosling A."/>
        </authorList>
    </citation>
    <scope>NUCLEOTIDE SEQUENCE</scope>
    <source>
        <strain evidence="1">AU212A</strain>
    </source>
</reference>
<sequence>LWKNILKIFGVDSCGQSLSLYCQKHSKIELGFKGLVITEVTWAGDFPPMGGCARKCEEMMECGHRCPLDCHIYPHDRVDCWEPCIRKFPCGHSCTKRCREPCGKCDK</sequence>
<dbReference type="EMBL" id="CAJVPM010042250">
    <property type="protein sequence ID" value="CAG8708615.1"/>
    <property type="molecule type" value="Genomic_DNA"/>
</dbReference>